<feature type="compositionally biased region" description="Low complexity" evidence="1">
    <location>
        <begin position="43"/>
        <end position="56"/>
    </location>
</feature>
<evidence type="ECO:0000256" key="1">
    <source>
        <dbReference type="SAM" id="MobiDB-lite"/>
    </source>
</evidence>
<sequence length="233" mass="23922">MAAVPQLSVPYFQQPSVQTLADTEAETAASSSSTHKSKFLRNSSSGPVASDSVSVPGGVGTAPVEVDLGVSGKKKGDDSVVTDSVPVPNSTVLAPLVSAVSEVSKISVADSSVPIDQCAHMDFTPVLSADLVADLPVSDPKTVAADIIKEAVIDCSTIIINSDVAAAFISELQQDSSSSQVNQSHQVAPSLPAQSNFISVLDLDLALQAENPAAITNTSSAQEVSFHDAYQTN</sequence>
<accession>A0ABQ8HCW1</accession>
<evidence type="ECO:0000313" key="2">
    <source>
        <dbReference type="EMBL" id="KAH7554328.1"/>
    </source>
</evidence>
<dbReference type="EMBL" id="JAFEMO010000012">
    <property type="protein sequence ID" value="KAH7554328.1"/>
    <property type="molecule type" value="Genomic_DNA"/>
</dbReference>
<dbReference type="Proteomes" id="UP000827721">
    <property type="component" value="Unassembled WGS sequence"/>
</dbReference>
<feature type="compositionally biased region" description="Low complexity" evidence="1">
    <location>
        <begin position="20"/>
        <end position="34"/>
    </location>
</feature>
<organism evidence="2 3">
    <name type="scientific">Xanthoceras sorbifolium</name>
    <dbReference type="NCBI Taxonomy" id="99658"/>
    <lineage>
        <taxon>Eukaryota</taxon>
        <taxon>Viridiplantae</taxon>
        <taxon>Streptophyta</taxon>
        <taxon>Embryophyta</taxon>
        <taxon>Tracheophyta</taxon>
        <taxon>Spermatophyta</taxon>
        <taxon>Magnoliopsida</taxon>
        <taxon>eudicotyledons</taxon>
        <taxon>Gunneridae</taxon>
        <taxon>Pentapetalae</taxon>
        <taxon>rosids</taxon>
        <taxon>malvids</taxon>
        <taxon>Sapindales</taxon>
        <taxon>Sapindaceae</taxon>
        <taxon>Xanthoceroideae</taxon>
        <taxon>Xanthoceras</taxon>
    </lineage>
</organism>
<gene>
    <name evidence="2" type="ORF">JRO89_XS12G0165100</name>
</gene>
<evidence type="ECO:0000313" key="3">
    <source>
        <dbReference type="Proteomes" id="UP000827721"/>
    </source>
</evidence>
<protein>
    <submittedName>
        <fullName evidence="2">Uncharacterized protein</fullName>
    </submittedName>
</protein>
<keyword evidence="3" id="KW-1185">Reference proteome</keyword>
<name>A0ABQ8HCW1_9ROSI</name>
<reference evidence="2 3" key="1">
    <citation type="submission" date="2021-02" db="EMBL/GenBank/DDBJ databases">
        <title>Plant Genome Project.</title>
        <authorList>
            <person name="Zhang R.-G."/>
        </authorList>
    </citation>
    <scope>NUCLEOTIDE SEQUENCE [LARGE SCALE GENOMIC DNA]</scope>
    <source>
        <tissue evidence="2">Leaves</tissue>
    </source>
</reference>
<comment type="caution">
    <text evidence="2">The sequence shown here is derived from an EMBL/GenBank/DDBJ whole genome shotgun (WGS) entry which is preliminary data.</text>
</comment>
<proteinExistence type="predicted"/>
<feature type="region of interest" description="Disordered" evidence="1">
    <location>
        <begin position="20"/>
        <end position="56"/>
    </location>
</feature>